<keyword evidence="5 6" id="KW-0472">Membrane</keyword>
<dbReference type="GO" id="GO:0000139">
    <property type="term" value="C:Golgi membrane"/>
    <property type="evidence" value="ECO:0007669"/>
    <property type="project" value="UniProtKB-SubCell"/>
</dbReference>
<feature type="transmembrane region" description="Helical" evidence="6">
    <location>
        <begin position="251"/>
        <end position="271"/>
    </location>
</feature>
<dbReference type="EMBL" id="JADGJQ010000057">
    <property type="protein sequence ID" value="KAJ3175007.1"/>
    <property type="molecule type" value="Genomic_DNA"/>
</dbReference>
<evidence type="ECO:0000313" key="9">
    <source>
        <dbReference type="Proteomes" id="UP001212152"/>
    </source>
</evidence>
<comment type="similarity">
    <text evidence="2 6">Belongs to the YIP1 family.</text>
</comment>
<dbReference type="InterPro" id="IPR039765">
    <property type="entry name" value="Yip5/YIPF1/YIPF2"/>
</dbReference>
<proteinExistence type="inferred from homology"/>
<accession>A0AAD5XNC3</accession>
<evidence type="ECO:0000259" key="7">
    <source>
        <dbReference type="Pfam" id="PF04893"/>
    </source>
</evidence>
<dbReference type="GO" id="GO:0031267">
    <property type="term" value="F:small GTPase binding"/>
    <property type="evidence" value="ECO:0007669"/>
    <property type="project" value="InterPro"/>
</dbReference>
<dbReference type="InterPro" id="IPR006977">
    <property type="entry name" value="Yip1_dom"/>
</dbReference>
<feature type="transmembrane region" description="Helical" evidence="6">
    <location>
        <begin position="199"/>
        <end position="231"/>
    </location>
</feature>
<dbReference type="GO" id="GO:0016192">
    <property type="term" value="P:vesicle-mediated transport"/>
    <property type="evidence" value="ECO:0007669"/>
    <property type="project" value="InterPro"/>
</dbReference>
<feature type="transmembrane region" description="Helical" evidence="6">
    <location>
        <begin position="157"/>
        <end position="179"/>
    </location>
</feature>
<keyword evidence="4 6" id="KW-1133">Transmembrane helix</keyword>
<evidence type="ECO:0000256" key="6">
    <source>
        <dbReference type="RuleBase" id="RU361264"/>
    </source>
</evidence>
<evidence type="ECO:0000256" key="3">
    <source>
        <dbReference type="ARBA" id="ARBA00022692"/>
    </source>
</evidence>
<organism evidence="8 9">
    <name type="scientific">Geranomyces variabilis</name>
    <dbReference type="NCBI Taxonomy" id="109894"/>
    <lineage>
        <taxon>Eukaryota</taxon>
        <taxon>Fungi</taxon>
        <taxon>Fungi incertae sedis</taxon>
        <taxon>Chytridiomycota</taxon>
        <taxon>Chytridiomycota incertae sedis</taxon>
        <taxon>Chytridiomycetes</taxon>
        <taxon>Spizellomycetales</taxon>
        <taxon>Powellomycetaceae</taxon>
        <taxon>Geranomyces</taxon>
    </lineage>
</organism>
<evidence type="ECO:0000256" key="5">
    <source>
        <dbReference type="ARBA" id="ARBA00023136"/>
    </source>
</evidence>
<comment type="caution">
    <text evidence="6">Lacks conserved residue(s) required for the propagation of feature annotation.</text>
</comment>
<sequence>MSSNYDALLDPPMDDSPEAQLEFQNFVLSDEQKQSYGKQSTPLQGGAAPVGGADFGFSAPAGGQPGAAAPQSRGGFWNVEYYSPYFNVDTTDVVQRTVATVIPGKPFSEVIGANPDLYGPFWIATTVIFAFFVTSSVAGSIAALIDAKPYTYNMTSLSVAVTTIYVFATAVPLVLWAIIKYFKGPANLLELVDAYGYALAIWIPVSLICIVPLELVKWILIMCAFASTVLFKVRTIRPIVAQANDKFASTLVLSGIVISDGALALLFKFYFFP</sequence>
<dbReference type="Pfam" id="PF04893">
    <property type="entry name" value="Yip1"/>
    <property type="match status" value="1"/>
</dbReference>
<feature type="domain" description="Yip1" evidence="7">
    <location>
        <begin position="102"/>
        <end position="229"/>
    </location>
</feature>
<feature type="transmembrane region" description="Helical" evidence="6">
    <location>
        <begin position="121"/>
        <end position="145"/>
    </location>
</feature>
<protein>
    <recommendedName>
        <fullName evidence="6">Protein YIP</fullName>
    </recommendedName>
</protein>
<reference evidence="8" key="1">
    <citation type="submission" date="2020-05" db="EMBL/GenBank/DDBJ databases">
        <title>Phylogenomic resolution of chytrid fungi.</title>
        <authorList>
            <person name="Stajich J.E."/>
            <person name="Amses K."/>
            <person name="Simmons R."/>
            <person name="Seto K."/>
            <person name="Myers J."/>
            <person name="Bonds A."/>
            <person name="Quandt C.A."/>
            <person name="Barry K."/>
            <person name="Liu P."/>
            <person name="Grigoriev I."/>
            <person name="Longcore J.E."/>
            <person name="James T.Y."/>
        </authorList>
    </citation>
    <scope>NUCLEOTIDE SEQUENCE</scope>
    <source>
        <strain evidence="8">JEL0379</strain>
    </source>
</reference>
<evidence type="ECO:0000256" key="1">
    <source>
        <dbReference type="ARBA" id="ARBA00004141"/>
    </source>
</evidence>
<evidence type="ECO:0000256" key="2">
    <source>
        <dbReference type="ARBA" id="ARBA00010596"/>
    </source>
</evidence>
<dbReference type="Proteomes" id="UP001212152">
    <property type="component" value="Unassembled WGS sequence"/>
</dbReference>
<gene>
    <name evidence="8" type="ORF">HDU87_006541</name>
</gene>
<name>A0AAD5XNC3_9FUNG</name>
<dbReference type="AlphaFoldDB" id="A0AAD5XNC3"/>
<comment type="subcellular location">
    <subcellularLocation>
        <location evidence="6">Golgi apparatus membrane</location>
        <topology evidence="6">Multi-pass membrane protein</topology>
    </subcellularLocation>
    <subcellularLocation>
        <location evidence="1">Membrane</location>
        <topology evidence="1">Multi-pass membrane protein</topology>
    </subcellularLocation>
</comment>
<dbReference type="PANTHER" id="PTHR12822">
    <property type="entry name" value="PROTEIN YIPF"/>
    <property type="match status" value="1"/>
</dbReference>
<evidence type="ECO:0000256" key="4">
    <source>
        <dbReference type="ARBA" id="ARBA00022989"/>
    </source>
</evidence>
<dbReference type="PANTHER" id="PTHR12822:SF2">
    <property type="entry name" value="PROTEIN YIPF"/>
    <property type="match status" value="1"/>
</dbReference>
<evidence type="ECO:0000313" key="8">
    <source>
        <dbReference type="EMBL" id="KAJ3175007.1"/>
    </source>
</evidence>
<comment type="caution">
    <text evidence="8">The sequence shown here is derived from an EMBL/GenBank/DDBJ whole genome shotgun (WGS) entry which is preliminary data.</text>
</comment>
<keyword evidence="3 6" id="KW-0812">Transmembrane</keyword>
<keyword evidence="9" id="KW-1185">Reference proteome</keyword>